<dbReference type="EMBL" id="JAWIIV010000001">
    <property type="protein sequence ID" value="MEC4717673.1"/>
    <property type="molecule type" value="Genomic_DNA"/>
</dbReference>
<feature type="modified residue" description="4-aspartylphosphate" evidence="2">
    <location>
        <position position="52"/>
    </location>
</feature>
<keyword evidence="1 2" id="KW-0597">Phosphoprotein</keyword>
<evidence type="ECO:0000259" key="3">
    <source>
        <dbReference type="PROSITE" id="PS50110"/>
    </source>
</evidence>
<dbReference type="PANTHER" id="PTHR44591:SF21">
    <property type="entry name" value="TWO-COMPONENT RESPONSE REGULATOR"/>
    <property type="match status" value="1"/>
</dbReference>
<gene>
    <name evidence="4" type="ORF">RY831_00760</name>
</gene>
<dbReference type="InterPro" id="IPR050595">
    <property type="entry name" value="Bact_response_regulator"/>
</dbReference>
<protein>
    <submittedName>
        <fullName evidence="4">Response regulator</fullName>
    </submittedName>
</protein>
<dbReference type="PANTHER" id="PTHR44591">
    <property type="entry name" value="STRESS RESPONSE REGULATOR PROTEIN 1"/>
    <property type="match status" value="1"/>
</dbReference>
<dbReference type="Gene3D" id="3.40.50.2300">
    <property type="match status" value="1"/>
</dbReference>
<organism evidence="4 5">
    <name type="scientific">Noviherbaspirillum album</name>
    <dbReference type="NCBI Taxonomy" id="3080276"/>
    <lineage>
        <taxon>Bacteria</taxon>
        <taxon>Pseudomonadati</taxon>
        <taxon>Pseudomonadota</taxon>
        <taxon>Betaproteobacteria</taxon>
        <taxon>Burkholderiales</taxon>
        <taxon>Oxalobacteraceae</taxon>
        <taxon>Noviherbaspirillum</taxon>
    </lineage>
</organism>
<dbReference type="CDD" id="cd00156">
    <property type="entry name" value="REC"/>
    <property type="match status" value="1"/>
</dbReference>
<dbReference type="Pfam" id="PF00072">
    <property type="entry name" value="Response_reg"/>
    <property type="match status" value="1"/>
</dbReference>
<comment type="caution">
    <text evidence="4">The sequence shown here is derived from an EMBL/GenBank/DDBJ whole genome shotgun (WGS) entry which is preliminary data.</text>
</comment>
<evidence type="ECO:0000256" key="1">
    <source>
        <dbReference type="ARBA" id="ARBA00022553"/>
    </source>
</evidence>
<dbReference type="InterPro" id="IPR001789">
    <property type="entry name" value="Sig_transdc_resp-reg_receiver"/>
</dbReference>
<sequence length="133" mass="14949">MHHILLVDDNVAITYLFENIFTLSNYRVSVVNDPFAALEIVRDDPIDGVVTDFSMPRMNGHELIQRLHQLQPGLPAIIVTGFANEALRVDGRIPVLNKPVNARELVQRMTNMLRDVETVKSMRGPENSDGKVS</sequence>
<evidence type="ECO:0000313" key="5">
    <source>
        <dbReference type="Proteomes" id="UP001352263"/>
    </source>
</evidence>
<dbReference type="SMART" id="SM00448">
    <property type="entry name" value="REC"/>
    <property type="match status" value="1"/>
</dbReference>
<feature type="domain" description="Response regulatory" evidence="3">
    <location>
        <begin position="3"/>
        <end position="113"/>
    </location>
</feature>
<dbReference type="InterPro" id="IPR011006">
    <property type="entry name" value="CheY-like_superfamily"/>
</dbReference>
<dbReference type="PROSITE" id="PS50110">
    <property type="entry name" value="RESPONSE_REGULATORY"/>
    <property type="match status" value="1"/>
</dbReference>
<dbReference type="SUPFAM" id="SSF52172">
    <property type="entry name" value="CheY-like"/>
    <property type="match status" value="1"/>
</dbReference>
<proteinExistence type="predicted"/>
<accession>A0ABU6J2E0</accession>
<evidence type="ECO:0000313" key="4">
    <source>
        <dbReference type="EMBL" id="MEC4717673.1"/>
    </source>
</evidence>
<keyword evidence="5" id="KW-1185">Reference proteome</keyword>
<evidence type="ECO:0000256" key="2">
    <source>
        <dbReference type="PROSITE-ProRule" id="PRU00169"/>
    </source>
</evidence>
<dbReference type="Proteomes" id="UP001352263">
    <property type="component" value="Unassembled WGS sequence"/>
</dbReference>
<name>A0ABU6J2E0_9BURK</name>
<reference evidence="4 5" key="1">
    <citation type="submission" date="2023-10" db="EMBL/GenBank/DDBJ databases">
        <title>Noviherbaspirillum sp. CPCC 100848 genome assembly.</title>
        <authorList>
            <person name="Li X.Y."/>
            <person name="Fang X.M."/>
        </authorList>
    </citation>
    <scope>NUCLEOTIDE SEQUENCE [LARGE SCALE GENOMIC DNA]</scope>
    <source>
        <strain evidence="4 5">CPCC 100848</strain>
    </source>
</reference>
<dbReference type="RefSeq" id="WP_326504426.1">
    <property type="nucleotide sequence ID" value="NZ_JAWIIV010000001.1"/>
</dbReference>